<reference evidence="1" key="1">
    <citation type="submission" date="2021-02" db="EMBL/GenBank/DDBJ databases">
        <authorList>
            <person name="Nowell W R."/>
        </authorList>
    </citation>
    <scope>NUCLEOTIDE SEQUENCE</scope>
</reference>
<name>A0A820M3A6_9BILA</name>
<evidence type="ECO:0000313" key="2">
    <source>
        <dbReference type="Proteomes" id="UP000663823"/>
    </source>
</evidence>
<dbReference type="AlphaFoldDB" id="A0A820M3A6"/>
<proteinExistence type="predicted"/>
<feature type="non-terminal residue" evidence="1">
    <location>
        <position position="1"/>
    </location>
</feature>
<dbReference type="EMBL" id="CAJOAX010069170">
    <property type="protein sequence ID" value="CAF4367062.1"/>
    <property type="molecule type" value="Genomic_DNA"/>
</dbReference>
<gene>
    <name evidence="1" type="ORF">OTI717_LOCUS44015</name>
</gene>
<organism evidence="1 2">
    <name type="scientific">Rotaria sordida</name>
    <dbReference type="NCBI Taxonomy" id="392033"/>
    <lineage>
        <taxon>Eukaryota</taxon>
        <taxon>Metazoa</taxon>
        <taxon>Spiralia</taxon>
        <taxon>Gnathifera</taxon>
        <taxon>Rotifera</taxon>
        <taxon>Eurotatoria</taxon>
        <taxon>Bdelloidea</taxon>
        <taxon>Philodinida</taxon>
        <taxon>Philodinidae</taxon>
        <taxon>Rotaria</taxon>
    </lineage>
</organism>
<sequence length="90" mass="10732">MYNYQTKLLERKYSHKSPNRYQMEVAKRLVNMRRDLEKSKRALLELKQGVIFNKSSISFDSIQISMPTFNDTTIKKGNVQQKLLSQYKKQ</sequence>
<comment type="caution">
    <text evidence="1">The sequence shown here is derived from an EMBL/GenBank/DDBJ whole genome shotgun (WGS) entry which is preliminary data.</text>
</comment>
<protein>
    <submittedName>
        <fullName evidence="1">Uncharacterized protein</fullName>
    </submittedName>
</protein>
<dbReference type="Proteomes" id="UP000663823">
    <property type="component" value="Unassembled WGS sequence"/>
</dbReference>
<accession>A0A820M3A6</accession>
<evidence type="ECO:0000313" key="1">
    <source>
        <dbReference type="EMBL" id="CAF4367062.1"/>
    </source>
</evidence>